<feature type="domain" description="Trimeric autotransporter adhesin YadA-like stalk" evidence="15">
    <location>
        <begin position="683"/>
        <end position="722"/>
    </location>
</feature>
<organism evidence="17 18">
    <name type="scientific">Dialister micraerophilus DSM 19965</name>
    <dbReference type="NCBI Taxonomy" id="888062"/>
    <lineage>
        <taxon>Bacteria</taxon>
        <taxon>Bacillati</taxon>
        <taxon>Bacillota</taxon>
        <taxon>Negativicutes</taxon>
        <taxon>Veillonellales</taxon>
        <taxon>Veillonellaceae</taxon>
        <taxon>Dialister</taxon>
    </lineage>
</organism>
<evidence type="ECO:0000256" key="5">
    <source>
        <dbReference type="ARBA" id="ARBA00022452"/>
    </source>
</evidence>
<gene>
    <name evidence="17" type="ORF">HMPREF9083_0632</name>
</gene>
<keyword evidence="8" id="KW-0653">Protein transport</keyword>
<keyword evidence="7" id="KW-0732">Signal</keyword>
<evidence type="ECO:0000313" key="18">
    <source>
        <dbReference type="Proteomes" id="UP000003503"/>
    </source>
</evidence>
<evidence type="ECO:0000313" key="17">
    <source>
        <dbReference type="EMBL" id="EGF14319.1"/>
    </source>
</evidence>
<dbReference type="PANTHER" id="PTHR45615:SF40">
    <property type="entry name" value="MYOSIN HEAVY CHAIN, NON-MUSCLE"/>
    <property type="match status" value="1"/>
</dbReference>
<feature type="domain" description="Trimeric autotransporter adhesin YadA-like C-terminal membrane anchor" evidence="13">
    <location>
        <begin position="1565"/>
        <end position="1618"/>
    </location>
</feature>
<evidence type="ECO:0000256" key="10">
    <source>
        <dbReference type="ARBA" id="ARBA00023237"/>
    </source>
</evidence>
<keyword evidence="4" id="KW-0813">Transport</keyword>
<feature type="domain" description="Trimeric autotransporter adhesin YadA-like head" evidence="14">
    <location>
        <begin position="769"/>
        <end position="789"/>
    </location>
</feature>
<proteinExistence type="inferred from homology"/>
<feature type="domain" description="Trimeric autotransporter adhesin YadA-like stalk" evidence="15">
    <location>
        <begin position="1008"/>
        <end position="1049"/>
    </location>
</feature>
<feature type="domain" description="Trimeric autotransporter adhesin YadA-like head" evidence="14">
    <location>
        <begin position="796"/>
        <end position="817"/>
    </location>
</feature>
<comment type="subcellular location">
    <subcellularLocation>
        <location evidence="2">Cell outer membrane</location>
    </subcellularLocation>
    <subcellularLocation>
        <location evidence="1">Cell surface</location>
    </subcellularLocation>
</comment>
<evidence type="ECO:0000256" key="11">
    <source>
        <dbReference type="SAM" id="Coils"/>
    </source>
</evidence>
<dbReference type="CDD" id="cd12820">
    <property type="entry name" value="LbR_YadA-like"/>
    <property type="match status" value="2"/>
</dbReference>
<accession>F2BWQ3</accession>
<keyword evidence="11" id="KW-0175">Coiled coil</keyword>
<keyword evidence="9 12" id="KW-0472">Membrane</keyword>
<keyword evidence="5" id="KW-1134">Transmembrane beta strand</keyword>
<dbReference type="GO" id="GO:0009986">
    <property type="term" value="C:cell surface"/>
    <property type="evidence" value="ECO:0007669"/>
    <property type="project" value="UniProtKB-SubCell"/>
</dbReference>
<dbReference type="Pfam" id="PF05662">
    <property type="entry name" value="YadA_stalk"/>
    <property type="match status" value="3"/>
</dbReference>
<evidence type="ECO:0000256" key="7">
    <source>
        <dbReference type="ARBA" id="ARBA00022729"/>
    </source>
</evidence>
<dbReference type="SUPFAM" id="SSF54523">
    <property type="entry name" value="Pili subunits"/>
    <property type="match status" value="1"/>
</dbReference>
<evidence type="ECO:0000259" key="16">
    <source>
        <dbReference type="Pfam" id="PF13018"/>
    </source>
</evidence>
<evidence type="ECO:0000256" key="12">
    <source>
        <dbReference type="SAM" id="Phobius"/>
    </source>
</evidence>
<feature type="transmembrane region" description="Helical" evidence="12">
    <location>
        <begin position="41"/>
        <end position="60"/>
    </location>
</feature>
<sequence length="1694" mass="181253">MNKTYKLVWSKVRNAWVVTSEIAKGHGKGSSSGSKRKSLKIAVMAAFLGGWFACTGTWYASAALPIGTNSIAEGTDAIATGKNSVAIGTGAVATGDNLTGDEIKRILKENEENLRRIEEMKKQVQATELDFNRKYEIYTRVEAAKKQIEANNKLLAETLRPQLDAANQDYNAFKPGYDKAVNEMEQRLSLISNLDFTLIAKDPANGLDTLAQELKTKSEEGYDFSNDISFYRDYINNYIKAKGDLANNKEILAASGLYSSSIYSNTAANPSKYALDVNFLTTKVGSTNIGGGSIDCSSNSLSVRSFVRSYKFAGKDVYMDDRTATLSKEELDAWTALKTQLSENGLEVINGQKSIFVDETTKQGFKDKLQAHLDYADNMYHAKYEQKCYNDLKAAGNETEALTHLQKKIEYEDKAQAIAREWNGKSGKSVEVEDLFYKGVNAWKKANIDDIENSNTLAVNTLRNQYLATLEAQKQKLAELQSAIDQATAAVEAKERENSQLQPTPEEIEEAKKAEALKQKLEAEKQALQEALDNLKLNDLTDKGTNAIAYGTNALVTGKNAIGIGTDELVTGEDSVGIGRKNTVSGMQSVAVGTENTIAGNNSGAMGTNNSVLSDNSFAVGKNNSINKEAKNNFILGNEVIISDAVSNSVVLGDGSTLSAPAKVGEVTPYGVVSVGATGKERQIQNVAAGGKDTDAVNVAQLKALNTKVDQGAIHYFSVKSDDSAKPAGTNWNNDGATGQDAIAIGKNAVSEGQDAIAIGKNAVSDRQESTAIGSQAQAYQYYSTAIGSTAIAGSHYSTALGYGAQADLNRSTAIGSTAIAGGHYSTALGYGAQADWTYSTALGGIAKAQGHYSTALGGIAKAQGHYSTVLGYKAEALADGSVALGNDAVAGREAGTVGYFASASGTTLDDVLTALDKKTDYDNWTATINASKAEYERLTNAYFDASEGEKDAAKAALDAWKGQHQDFVKALEAKNRLEATWKANRGAVSVGGESVDAAGNKIITSRQITNVAAGTEDTDAVNVAQLKVVNEKADKNATDITNLTKTVNANGKATIVKVDGKEESTDGNLKITKKTENGQTTYDLSLSDEITIGKDGKDGKIGINGKDGASAEITVGKGEPGVDGKDGETITRIIYTDKDGKEHKVATLDDGLKFKGDNDTVVTRKLNTQLNITGGITDKAELSNNNIGVVGTQDGGMAIKLSKKLKGLTSAEFVDGDKVTNITAQTITQKDGDNITNITGGNVTITRKEGNVDLWELNKTVNNITQGTTDVSSWKLQANGENERTIKKGSVVNFKNGQNTEVTVNGDDITVDLNADTKKQIKDNTTNITNIDKRVTSIENNIDQKIEGAKITVQGDKDTGVKATEVKNGDKVTGYKVSLEKKVKVGNVTIDGTDKKGEITGLTNTTVEAADFATKGRAATEEQLKAAMDKAVAQGTTTVKAGDKNISVVKTENKNEYTVGLAKDITVNSVTAKTVKADEYKVGDKTYINKDGINANGNKITNVGDGVVSKESTDAVNGKQLFATNQMIANNMNQINNLREESREGDALGAAMAALKPLDFDPYQRSQVMAGVGYYRGKEAIALGLAYYSNENTLLHAGLSYAGSSELMANAGISYRFGSRHDRKLLEERNKLMPQYKDGVISSVYVMQDEMVKLQKENEILKEKNAKAEAENKEMRSELEILKKQVSKLMEKI</sequence>
<dbReference type="PANTHER" id="PTHR45615">
    <property type="entry name" value="MYOSIN HEAVY CHAIN, NON-MUSCLE"/>
    <property type="match status" value="1"/>
</dbReference>
<evidence type="ECO:0000256" key="8">
    <source>
        <dbReference type="ARBA" id="ARBA00022927"/>
    </source>
</evidence>
<feature type="domain" description="Trimeric autotransporter adhesin YadA-like head" evidence="14">
    <location>
        <begin position="543"/>
        <end position="566"/>
    </location>
</feature>
<feature type="domain" description="Trimeric autotransporter adhesin YadA-like head" evidence="14">
    <location>
        <begin position="863"/>
        <end position="889"/>
    </location>
</feature>
<dbReference type="STRING" id="888062.HMPREF9083_0632"/>
<evidence type="ECO:0000256" key="9">
    <source>
        <dbReference type="ARBA" id="ARBA00023136"/>
    </source>
</evidence>
<dbReference type="InterPro" id="IPR008640">
    <property type="entry name" value="Adhesin_Head_dom"/>
</dbReference>
<feature type="coiled-coil region" evidence="11">
    <location>
        <begin position="100"/>
        <end position="130"/>
    </location>
</feature>
<feature type="coiled-coil region" evidence="11">
    <location>
        <begin position="463"/>
        <end position="538"/>
    </location>
</feature>
<evidence type="ECO:0000259" key="14">
    <source>
        <dbReference type="Pfam" id="PF05658"/>
    </source>
</evidence>
<dbReference type="GO" id="GO:0032982">
    <property type="term" value="C:myosin filament"/>
    <property type="evidence" value="ECO:0007669"/>
    <property type="project" value="TreeGrafter"/>
</dbReference>
<dbReference type="Gene3D" id="6.10.250.2120">
    <property type="match status" value="1"/>
</dbReference>
<dbReference type="InterPro" id="IPR005594">
    <property type="entry name" value="YadA_C"/>
</dbReference>
<dbReference type="Pfam" id="PF03895">
    <property type="entry name" value="YadA_anchor"/>
    <property type="match status" value="1"/>
</dbReference>
<keyword evidence="10" id="KW-0998">Cell outer membrane</keyword>
<feature type="domain" description="Trimeric autotransporter adhesin YadA-like stalk" evidence="15">
    <location>
        <begin position="1500"/>
        <end position="1539"/>
    </location>
</feature>
<feature type="domain" description="ESPR" evidence="16">
    <location>
        <begin position="1"/>
        <end position="47"/>
    </location>
</feature>
<dbReference type="Gene3D" id="6.20.50.100">
    <property type="match status" value="1"/>
</dbReference>
<evidence type="ECO:0000256" key="4">
    <source>
        <dbReference type="ARBA" id="ARBA00022448"/>
    </source>
</evidence>
<dbReference type="GO" id="GO:0051015">
    <property type="term" value="F:actin filament binding"/>
    <property type="evidence" value="ECO:0007669"/>
    <property type="project" value="TreeGrafter"/>
</dbReference>
<feature type="domain" description="Trimeric autotransporter adhesin YadA-like head" evidence="14">
    <location>
        <begin position="737"/>
        <end position="763"/>
    </location>
</feature>
<keyword evidence="6 12" id="KW-0812">Transmembrane</keyword>
<dbReference type="InterPro" id="IPR024973">
    <property type="entry name" value="ESPR"/>
</dbReference>
<dbReference type="RefSeq" id="WP_007555932.1">
    <property type="nucleotide sequence ID" value="NZ_GL878519.1"/>
</dbReference>
<dbReference type="Gene3D" id="1.20.5.170">
    <property type="match status" value="1"/>
</dbReference>
<protein>
    <recommendedName>
        <fullName evidence="19">Hep/Hag repeat protein</fullName>
    </recommendedName>
</protein>
<dbReference type="InterPro" id="IPR045584">
    <property type="entry name" value="Pilin-like"/>
</dbReference>
<name>F2BWQ3_9FIRM</name>
<dbReference type="InterPro" id="IPR011049">
    <property type="entry name" value="Serralysin-like_metalloprot_C"/>
</dbReference>
<dbReference type="GO" id="GO:0015031">
    <property type="term" value="P:protein transport"/>
    <property type="evidence" value="ECO:0007669"/>
    <property type="project" value="UniProtKB-KW"/>
</dbReference>
<evidence type="ECO:0000259" key="13">
    <source>
        <dbReference type="Pfam" id="PF03895"/>
    </source>
</evidence>
<dbReference type="Pfam" id="PF13018">
    <property type="entry name" value="ESPR"/>
    <property type="match status" value="1"/>
</dbReference>
<dbReference type="GO" id="GO:0000146">
    <property type="term" value="F:microfilament motor activity"/>
    <property type="evidence" value="ECO:0007669"/>
    <property type="project" value="TreeGrafter"/>
</dbReference>
<comment type="caution">
    <text evidence="17">The sequence shown here is derived from an EMBL/GenBank/DDBJ whole genome shotgun (WGS) entry which is preliminary data.</text>
</comment>
<dbReference type="InterPro" id="IPR008635">
    <property type="entry name" value="Coiled_stalk_dom"/>
</dbReference>
<dbReference type="GO" id="GO:0005737">
    <property type="term" value="C:cytoplasm"/>
    <property type="evidence" value="ECO:0007669"/>
    <property type="project" value="TreeGrafter"/>
</dbReference>
<dbReference type="EMBL" id="AFBB01000010">
    <property type="protein sequence ID" value="EGF14319.1"/>
    <property type="molecule type" value="Genomic_DNA"/>
</dbReference>
<dbReference type="HOGENOM" id="CLU_241065_0_0_9"/>
<evidence type="ECO:0000256" key="2">
    <source>
        <dbReference type="ARBA" id="ARBA00004442"/>
    </source>
</evidence>
<evidence type="ECO:0000256" key="3">
    <source>
        <dbReference type="ARBA" id="ARBA00005848"/>
    </source>
</evidence>
<evidence type="ECO:0000259" key="15">
    <source>
        <dbReference type="Pfam" id="PF05662"/>
    </source>
</evidence>
<dbReference type="SUPFAM" id="SSF101967">
    <property type="entry name" value="Adhesin YadA, collagen-binding domain"/>
    <property type="match status" value="2"/>
</dbReference>
<keyword evidence="12" id="KW-1133">Transmembrane helix</keyword>
<reference evidence="17 18" key="1">
    <citation type="submission" date="2011-02" db="EMBL/GenBank/DDBJ databases">
        <authorList>
            <person name="Muzny D."/>
            <person name="Qin X."/>
            <person name="Deng J."/>
            <person name="Jiang H."/>
            <person name="Liu Y."/>
            <person name="Qu J."/>
            <person name="Song X.-Z."/>
            <person name="Zhang L."/>
            <person name="Thornton R."/>
            <person name="Coyle M."/>
            <person name="Francisco L."/>
            <person name="Jackson L."/>
            <person name="Javaid M."/>
            <person name="Korchina V."/>
            <person name="Kovar C."/>
            <person name="Mata R."/>
            <person name="Mathew T."/>
            <person name="Ngo R."/>
            <person name="Nguyen L."/>
            <person name="Nguyen N."/>
            <person name="Okwuonu G."/>
            <person name="Ongeri F."/>
            <person name="Pham C."/>
            <person name="Simmons D."/>
            <person name="Wilczek-Boney K."/>
            <person name="Hale W."/>
            <person name="Jakkamsetti A."/>
            <person name="Pham P."/>
            <person name="Ruth R."/>
            <person name="San Lucas F."/>
            <person name="Warren J."/>
            <person name="Zhang J."/>
            <person name="Zhao Z."/>
            <person name="Zhou C."/>
            <person name="Zhu D."/>
            <person name="Lee S."/>
            <person name="Bess C."/>
            <person name="Blankenburg K."/>
            <person name="Forbes L."/>
            <person name="Fu Q."/>
            <person name="Gubbala S."/>
            <person name="Hirani K."/>
            <person name="Jayaseelan J.C."/>
            <person name="Lara F."/>
            <person name="Munidasa M."/>
            <person name="Palculict T."/>
            <person name="Patil S."/>
            <person name="Pu L.-L."/>
            <person name="Saada N."/>
            <person name="Tang L."/>
            <person name="Weissenberger G."/>
            <person name="Zhu Y."/>
            <person name="Hemphill L."/>
            <person name="Shang Y."/>
            <person name="Youmans B."/>
            <person name="Ayvaz T."/>
            <person name="Ross M."/>
            <person name="Santibanez J."/>
            <person name="Aqrawi P."/>
            <person name="Gross S."/>
            <person name="Joshi V."/>
            <person name="Fowler G."/>
            <person name="Nazareth L."/>
            <person name="Reid J."/>
            <person name="Worley K."/>
            <person name="Petrosino J."/>
            <person name="Highlander S."/>
            <person name="Gibbs R."/>
        </authorList>
    </citation>
    <scope>NUCLEOTIDE SEQUENCE [LARGE SCALE GENOMIC DNA]</scope>
    <source>
        <strain evidence="17 18">DSM 19965</strain>
    </source>
</reference>
<keyword evidence="18" id="KW-1185">Reference proteome</keyword>
<feature type="coiled-coil region" evidence="11">
    <location>
        <begin position="1645"/>
        <end position="1693"/>
    </location>
</feature>
<dbReference type="Proteomes" id="UP000003503">
    <property type="component" value="Unassembled WGS sequence"/>
</dbReference>
<dbReference type="GO" id="GO:0016460">
    <property type="term" value="C:myosin II complex"/>
    <property type="evidence" value="ECO:0007669"/>
    <property type="project" value="TreeGrafter"/>
</dbReference>
<feature type="domain" description="Trimeric autotransporter adhesin YadA-like head" evidence="14">
    <location>
        <begin position="821"/>
        <end position="844"/>
    </location>
</feature>
<evidence type="ECO:0008006" key="19">
    <source>
        <dbReference type="Google" id="ProtNLM"/>
    </source>
</evidence>
<dbReference type="Pfam" id="PF05658">
    <property type="entry name" value="YadA_head"/>
    <property type="match status" value="8"/>
</dbReference>
<feature type="domain" description="Trimeric autotransporter adhesin YadA-like head" evidence="14">
    <location>
        <begin position="571"/>
        <end position="595"/>
    </location>
</feature>
<evidence type="ECO:0000256" key="1">
    <source>
        <dbReference type="ARBA" id="ARBA00004241"/>
    </source>
</evidence>
<comment type="similarity">
    <text evidence="3">Belongs to the autotransporter-2 (AT-2) (TC 1.B.40) family.</text>
</comment>
<feature type="domain" description="Trimeric autotransporter adhesin YadA-like head" evidence="14">
    <location>
        <begin position="79"/>
        <end position="97"/>
    </location>
</feature>
<dbReference type="eggNOG" id="COG5295">
    <property type="taxonomic scope" value="Bacteria"/>
</dbReference>
<evidence type="ECO:0000256" key="6">
    <source>
        <dbReference type="ARBA" id="ARBA00022692"/>
    </source>
</evidence>
<dbReference type="GO" id="GO:0009279">
    <property type="term" value="C:cell outer membrane"/>
    <property type="evidence" value="ECO:0007669"/>
    <property type="project" value="UniProtKB-SubCell"/>
</dbReference>
<dbReference type="Gene3D" id="2.150.10.10">
    <property type="entry name" value="Serralysin-like metalloprotease, C-terminal"/>
    <property type="match status" value="5"/>
</dbReference>
<dbReference type="Gene3D" id="3.30.1300.30">
    <property type="entry name" value="GSPII I/J protein-like"/>
    <property type="match status" value="1"/>
</dbReference>